<dbReference type="Pfam" id="PF04264">
    <property type="entry name" value="YceI"/>
    <property type="match status" value="1"/>
</dbReference>
<dbReference type="SMART" id="SM00867">
    <property type="entry name" value="YceI"/>
    <property type="match status" value="1"/>
</dbReference>
<proteinExistence type="predicted"/>
<dbReference type="InterPro" id="IPR007372">
    <property type="entry name" value="Lipid/polyisoprenoid-bd_YceI"/>
</dbReference>
<dbReference type="PANTHER" id="PTHR34406:SF1">
    <property type="entry name" value="PROTEIN YCEI"/>
    <property type="match status" value="1"/>
</dbReference>
<gene>
    <name evidence="2" type="ORF">CK503_09150</name>
</gene>
<dbReference type="AlphaFoldDB" id="A0A2A2G9I0"/>
<sequence length="185" mass="20378">MSKATYILSGFFFALVFLTAPISGSAQSYMTESGHVEFDSSVPLHSFTGVSDYLVGKIALNDSIVDFYVDVNTLETGIGKRDNDMLKTLEAEKYPFAEFYGKIVSDLNSITDKPQEVTVEGEFTIHGVSKQTTITGTLQKVPKGIHVEASWTLNMKDYNIEPPGILFYRVSEKIDVSISATLTPN</sequence>
<accession>A0A2A2G9I0</accession>
<dbReference type="InterPro" id="IPR036761">
    <property type="entry name" value="TTHA0802/YceI-like_sf"/>
</dbReference>
<reference evidence="2 3" key="1">
    <citation type="submission" date="2017-08" db="EMBL/GenBank/DDBJ databases">
        <title>Aliifodinibius alkalisoli sp. nov., isolated from saline alkaline soil.</title>
        <authorList>
            <person name="Liu D."/>
            <person name="Zhang G."/>
        </authorList>
    </citation>
    <scope>NUCLEOTIDE SEQUENCE [LARGE SCALE GENOMIC DNA]</scope>
    <source>
        <strain evidence="2 3">WN023</strain>
    </source>
</reference>
<keyword evidence="3" id="KW-1185">Reference proteome</keyword>
<evidence type="ECO:0000259" key="1">
    <source>
        <dbReference type="SMART" id="SM00867"/>
    </source>
</evidence>
<organism evidence="2 3">
    <name type="scientific">Fodinibius salipaludis</name>
    <dbReference type="NCBI Taxonomy" id="2032627"/>
    <lineage>
        <taxon>Bacteria</taxon>
        <taxon>Pseudomonadati</taxon>
        <taxon>Balneolota</taxon>
        <taxon>Balneolia</taxon>
        <taxon>Balneolales</taxon>
        <taxon>Balneolaceae</taxon>
        <taxon>Fodinibius</taxon>
    </lineage>
</organism>
<dbReference type="OrthoDB" id="116832at2"/>
<feature type="domain" description="Lipid/polyisoprenoid-binding YceI-like" evidence="1">
    <location>
        <begin position="28"/>
        <end position="183"/>
    </location>
</feature>
<evidence type="ECO:0000313" key="3">
    <source>
        <dbReference type="Proteomes" id="UP000218831"/>
    </source>
</evidence>
<name>A0A2A2G9I0_9BACT</name>
<evidence type="ECO:0000313" key="2">
    <source>
        <dbReference type="EMBL" id="PAU93830.1"/>
    </source>
</evidence>
<dbReference type="RefSeq" id="WP_095606506.1">
    <property type="nucleotide sequence ID" value="NZ_NSKE01000006.1"/>
</dbReference>
<dbReference type="Proteomes" id="UP000218831">
    <property type="component" value="Unassembled WGS sequence"/>
</dbReference>
<protein>
    <recommendedName>
        <fullName evidence="1">Lipid/polyisoprenoid-binding YceI-like domain-containing protein</fullName>
    </recommendedName>
</protein>
<dbReference type="SUPFAM" id="SSF101874">
    <property type="entry name" value="YceI-like"/>
    <property type="match status" value="1"/>
</dbReference>
<dbReference type="PANTHER" id="PTHR34406">
    <property type="entry name" value="PROTEIN YCEI"/>
    <property type="match status" value="1"/>
</dbReference>
<dbReference type="Gene3D" id="2.40.128.110">
    <property type="entry name" value="Lipid/polyisoprenoid-binding, YceI-like"/>
    <property type="match status" value="1"/>
</dbReference>
<dbReference type="EMBL" id="NSKE01000006">
    <property type="protein sequence ID" value="PAU93830.1"/>
    <property type="molecule type" value="Genomic_DNA"/>
</dbReference>
<comment type="caution">
    <text evidence="2">The sequence shown here is derived from an EMBL/GenBank/DDBJ whole genome shotgun (WGS) entry which is preliminary data.</text>
</comment>